<dbReference type="PROSITE" id="PS50058">
    <property type="entry name" value="G_PROTEIN_GAMMA"/>
    <property type="match status" value="1"/>
</dbReference>
<dbReference type="Proteomes" id="UP001085076">
    <property type="component" value="Miscellaneous, Linkage group lg04"/>
</dbReference>
<dbReference type="InterPro" id="IPR036047">
    <property type="entry name" value="F-box-like_dom_sf"/>
</dbReference>
<reference evidence="2" key="1">
    <citation type="submission" date="2021-03" db="EMBL/GenBank/DDBJ databases">
        <authorList>
            <person name="Li Z."/>
            <person name="Yang C."/>
        </authorList>
    </citation>
    <scope>NUCLEOTIDE SEQUENCE</scope>
    <source>
        <strain evidence="2">Dzin_1.0</strain>
        <tissue evidence="2">Leaf</tissue>
    </source>
</reference>
<dbReference type="AlphaFoldDB" id="A0A9D5CMG0"/>
<feature type="domain" description="G protein gamma" evidence="1">
    <location>
        <begin position="71"/>
        <end position="118"/>
    </location>
</feature>
<proteinExistence type="predicted"/>
<dbReference type="InterPro" id="IPR006553">
    <property type="entry name" value="Leu-rich_rpt_Cys-con_subtyp"/>
</dbReference>
<sequence>MASSDEWRNWAELPHDVLSVIFGKLGAFEVLFPAQWVCRAWKRFSHEPALWRCVDIRLDPDMVLMVPIEEIARRAVDRAAGQLEAFYAEHCGSDDLLRYIADRTNTFRNLRLISCYNVSDKGLIEIGNRSPLLEELETTLCSLSADVYESIGRTCSQLKHLRLNTPWYELLEDLAEPETYCNKKAMAIANTMHKLRHLQLVGNQLTNTGLLAILDNCPHLESLDIRCCFHVKLDGDMSRRLSRIREVRLPNDSIDDFIAMANIPYDVEYLSGLSEIDLMYDDMVDDFDYNDLSEDEYANLSEDEYADLFD</sequence>
<protein>
    <recommendedName>
        <fullName evidence="1">G protein gamma domain-containing protein</fullName>
    </recommendedName>
</protein>
<gene>
    <name evidence="2" type="ORF">J5N97_017669</name>
</gene>
<keyword evidence="3" id="KW-1185">Reference proteome</keyword>
<dbReference type="InterPro" id="IPR015898">
    <property type="entry name" value="G-protein_gamma-like_dom"/>
</dbReference>
<evidence type="ECO:0000313" key="2">
    <source>
        <dbReference type="EMBL" id="KAJ0975704.1"/>
    </source>
</evidence>
<dbReference type="Gene3D" id="3.80.10.10">
    <property type="entry name" value="Ribonuclease Inhibitor"/>
    <property type="match status" value="1"/>
</dbReference>
<dbReference type="OrthoDB" id="2095648at2759"/>
<evidence type="ECO:0000259" key="1">
    <source>
        <dbReference type="PROSITE" id="PS50058"/>
    </source>
</evidence>
<dbReference type="InterPro" id="IPR001611">
    <property type="entry name" value="Leu-rich_rpt"/>
</dbReference>
<dbReference type="PANTHER" id="PTHR38926">
    <property type="entry name" value="F-BOX DOMAIN CONTAINING PROTEIN, EXPRESSED"/>
    <property type="match status" value="1"/>
</dbReference>
<name>A0A9D5CMG0_9LILI</name>
<dbReference type="InterPro" id="IPR032675">
    <property type="entry name" value="LRR_dom_sf"/>
</dbReference>
<reference evidence="2" key="2">
    <citation type="journal article" date="2022" name="Hortic Res">
        <title>The genome of Dioscorea zingiberensis sheds light on the biosynthesis, origin and evolution of the medicinally important diosgenin saponins.</title>
        <authorList>
            <person name="Li Y."/>
            <person name="Tan C."/>
            <person name="Li Z."/>
            <person name="Guo J."/>
            <person name="Li S."/>
            <person name="Chen X."/>
            <person name="Wang C."/>
            <person name="Dai X."/>
            <person name="Yang H."/>
            <person name="Song W."/>
            <person name="Hou L."/>
            <person name="Xu J."/>
            <person name="Tong Z."/>
            <person name="Xu A."/>
            <person name="Yuan X."/>
            <person name="Wang W."/>
            <person name="Yang Q."/>
            <person name="Chen L."/>
            <person name="Sun Z."/>
            <person name="Wang K."/>
            <person name="Pan B."/>
            <person name="Chen J."/>
            <person name="Bao Y."/>
            <person name="Liu F."/>
            <person name="Qi X."/>
            <person name="Gang D.R."/>
            <person name="Wen J."/>
            <person name="Li J."/>
        </authorList>
    </citation>
    <scope>NUCLEOTIDE SEQUENCE</scope>
    <source>
        <strain evidence="2">Dzin_1.0</strain>
    </source>
</reference>
<dbReference type="InterPro" id="IPR001810">
    <property type="entry name" value="F-box_dom"/>
</dbReference>
<dbReference type="EMBL" id="JAGGNH010000004">
    <property type="protein sequence ID" value="KAJ0975704.1"/>
    <property type="molecule type" value="Genomic_DNA"/>
</dbReference>
<dbReference type="SUPFAM" id="SSF52047">
    <property type="entry name" value="RNI-like"/>
    <property type="match status" value="1"/>
</dbReference>
<dbReference type="Pfam" id="PF13516">
    <property type="entry name" value="LRR_6"/>
    <property type="match status" value="1"/>
</dbReference>
<dbReference type="GO" id="GO:0007186">
    <property type="term" value="P:G protein-coupled receptor signaling pathway"/>
    <property type="evidence" value="ECO:0007669"/>
    <property type="project" value="InterPro"/>
</dbReference>
<comment type="caution">
    <text evidence="2">The sequence shown here is derived from an EMBL/GenBank/DDBJ whole genome shotgun (WGS) entry which is preliminary data.</text>
</comment>
<dbReference type="PANTHER" id="PTHR38926:SF2">
    <property type="entry name" value="F-BOX_LRR-REPEAT PROTEIN 21-RELATED"/>
    <property type="match status" value="1"/>
</dbReference>
<dbReference type="Gene3D" id="1.20.1280.50">
    <property type="match status" value="1"/>
</dbReference>
<dbReference type="SMART" id="SM00367">
    <property type="entry name" value="LRR_CC"/>
    <property type="match status" value="2"/>
</dbReference>
<evidence type="ECO:0000313" key="3">
    <source>
        <dbReference type="Proteomes" id="UP001085076"/>
    </source>
</evidence>
<dbReference type="SUPFAM" id="SSF81383">
    <property type="entry name" value="F-box domain"/>
    <property type="match status" value="1"/>
</dbReference>
<organism evidence="2 3">
    <name type="scientific">Dioscorea zingiberensis</name>
    <dbReference type="NCBI Taxonomy" id="325984"/>
    <lineage>
        <taxon>Eukaryota</taxon>
        <taxon>Viridiplantae</taxon>
        <taxon>Streptophyta</taxon>
        <taxon>Embryophyta</taxon>
        <taxon>Tracheophyta</taxon>
        <taxon>Spermatophyta</taxon>
        <taxon>Magnoliopsida</taxon>
        <taxon>Liliopsida</taxon>
        <taxon>Dioscoreales</taxon>
        <taxon>Dioscoreaceae</taxon>
        <taxon>Dioscorea</taxon>
    </lineage>
</organism>
<accession>A0A9D5CMG0</accession>
<dbReference type="Pfam" id="PF12937">
    <property type="entry name" value="F-box-like"/>
    <property type="match status" value="1"/>
</dbReference>